<evidence type="ECO:0000313" key="1">
    <source>
        <dbReference type="EMBL" id="CBH46192.1"/>
    </source>
</evidence>
<dbReference type="KEGG" id="req:REQ_00320"/>
<dbReference type="EMBL" id="FN563149">
    <property type="protein sequence ID" value="CBH46192.1"/>
    <property type="molecule type" value="Genomic_DNA"/>
</dbReference>
<reference evidence="1" key="1">
    <citation type="journal article" date="2010" name="PLoS Genet.">
        <title>The genome of a pathogenic rhodococcus: cooptive virulence underpinned by key gene acquisitions.</title>
        <authorList>
            <person name="Letek M."/>
            <person name="Gonzalez P."/>
            <person name="Macarthur I."/>
            <person name="Rodriguez H."/>
            <person name="Freeman T.C."/>
            <person name="Valero-Rello A."/>
            <person name="Blanco M."/>
            <person name="Buckley T."/>
            <person name="Cherevach I."/>
            <person name="Fahey R."/>
            <person name="Hapeshi A."/>
            <person name="Holdstock J."/>
            <person name="Leadon D."/>
            <person name="Navas J."/>
            <person name="Ocampo A."/>
            <person name="Quail M.A."/>
            <person name="Sanders M."/>
            <person name="Scortti M.M."/>
            <person name="Prescott J.F."/>
            <person name="Fogarty U."/>
            <person name="Meijer W.G."/>
            <person name="Parkhill J."/>
            <person name="Bentley S.D."/>
            <person name="Vazquez-Boland J.A."/>
        </authorList>
    </citation>
    <scope>NUCLEOTIDE SEQUENCE [LARGE SCALE GENOMIC DNA]</scope>
    <source>
        <strain evidence="1 2">103S</strain>
    </source>
</reference>
<proteinExistence type="predicted"/>
<gene>
    <name evidence="1" type="ordered locus">REQ_00320</name>
</gene>
<organism evidence="1">
    <name type="scientific">Rhodococcus hoagii (strain 103S)</name>
    <name type="common">Rhodococcus equi</name>
    <dbReference type="NCBI Taxonomy" id="685727"/>
    <lineage>
        <taxon>Bacteria</taxon>
        <taxon>Bacillati</taxon>
        <taxon>Actinomycetota</taxon>
        <taxon>Actinomycetes</taxon>
        <taxon>Mycobacteriales</taxon>
        <taxon>Nocardiaceae</taxon>
        <taxon>Prescottella</taxon>
    </lineage>
</organism>
<dbReference type="Proteomes" id="UP001154400">
    <property type="component" value="Chromosome"/>
</dbReference>
<dbReference type="AlphaFoldDB" id="A0A3S5Y0Y8"/>
<accession>A0A3S5Y0Y8</accession>
<protein>
    <recommendedName>
        <fullName evidence="3">SMI1/KNR4 family protein</fullName>
    </recommendedName>
</protein>
<evidence type="ECO:0008006" key="3">
    <source>
        <dbReference type="Google" id="ProtNLM"/>
    </source>
</evidence>
<name>A0A3S5Y0Y8_RHOH1</name>
<sequence length="169" mass="18537">MVPMEEFVGAITRLRSAGWSFEPGPGHLRVPAPLESAPAGQTAWASSFSRLSGPDDTTWFLSLGDYEEPSDDAFAWNEFETMSREAASGPEDEAAITEFWRRHRPILLSVRGPYSYLAIRDDGVIMHGAEPEFEDATEVAPDLATLLRTIADPPTPGIGLVETLLFGRE</sequence>
<evidence type="ECO:0000313" key="2">
    <source>
        <dbReference type="Proteomes" id="UP000006892"/>
    </source>
</evidence>